<dbReference type="Proteomes" id="UP000198888">
    <property type="component" value="Unassembled WGS sequence"/>
</dbReference>
<organism evidence="2 3">
    <name type="scientific">Halohasta litchfieldiae</name>
    <dbReference type="NCBI Taxonomy" id="1073996"/>
    <lineage>
        <taxon>Archaea</taxon>
        <taxon>Methanobacteriati</taxon>
        <taxon>Methanobacteriota</taxon>
        <taxon>Stenosarchaea group</taxon>
        <taxon>Halobacteria</taxon>
        <taxon>Halobacteriales</taxon>
        <taxon>Haloferacaceae</taxon>
        <taxon>Halohasta</taxon>
    </lineage>
</organism>
<keyword evidence="1" id="KW-0472">Membrane</keyword>
<protein>
    <submittedName>
        <fullName evidence="2">Uncharacterized protein</fullName>
    </submittedName>
</protein>
<evidence type="ECO:0000256" key="1">
    <source>
        <dbReference type="SAM" id="Phobius"/>
    </source>
</evidence>
<name>A0A1H6UZ85_9EURY</name>
<dbReference type="EMBL" id="FNYR01000012">
    <property type="protein sequence ID" value="SEI93355.1"/>
    <property type="molecule type" value="Genomic_DNA"/>
</dbReference>
<feature type="transmembrane region" description="Helical" evidence="1">
    <location>
        <begin position="6"/>
        <end position="31"/>
    </location>
</feature>
<keyword evidence="1" id="KW-0812">Transmembrane</keyword>
<reference evidence="2 3" key="1">
    <citation type="submission" date="2016-10" db="EMBL/GenBank/DDBJ databases">
        <authorList>
            <person name="de Groot N.N."/>
        </authorList>
    </citation>
    <scope>NUCLEOTIDE SEQUENCE [LARGE SCALE GENOMIC DNA]</scope>
    <source>
        <strain evidence="2 3">DSM 22187</strain>
    </source>
</reference>
<keyword evidence="1" id="KW-1133">Transmembrane helix</keyword>
<dbReference type="AlphaFoldDB" id="A0A1H6UZ85"/>
<dbReference type="STRING" id="1073996.SAMN05444271_11263"/>
<sequence>MAVGSTLFAVLIWGSVGSVLAVFGYISWLLIRLRRTK</sequence>
<evidence type="ECO:0000313" key="2">
    <source>
        <dbReference type="EMBL" id="SEI93355.1"/>
    </source>
</evidence>
<accession>A0A2H4Q540</accession>
<dbReference type="KEGG" id="hae:halTADL_2767"/>
<proteinExistence type="predicted"/>
<evidence type="ECO:0000313" key="3">
    <source>
        <dbReference type="Proteomes" id="UP000198888"/>
    </source>
</evidence>
<gene>
    <name evidence="2" type="ORF">SAMN05444271_11263</name>
</gene>
<accession>A0A1H6UZ85</accession>
<keyword evidence="3" id="KW-1185">Reference proteome</keyword>